<dbReference type="Pfam" id="PF01207">
    <property type="entry name" value="Dus"/>
    <property type="match status" value="1"/>
</dbReference>
<evidence type="ECO:0000313" key="10">
    <source>
        <dbReference type="Proteomes" id="UP001190700"/>
    </source>
</evidence>
<name>A0AAE0FGY3_9CHLO</name>
<evidence type="ECO:0000256" key="4">
    <source>
        <dbReference type="ARBA" id="ARBA00048342"/>
    </source>
</evidence>
<dbReference type="Gene3D" id="3.20.20.70">
    <property type="entry name" value="Aldolase class I"/>
    <property type="match status" value="1"/>
</dbReference>
<feature type="non-terminal residue" evidence="9">
    <location>
        <position position="230"/>
    </location>
</feature>
<feature type="domain" description="DUS-like FMN-binding" evidence="8">
    <location>
        <begin position="48"/>
        <end position="195"/>
    </location>
</feature>
<keyword evidence="7" id="KW-0472">Membrane</keyword>
<evidence type="ECO:0000256" key="2">
    <source>
        <dbReference type="ARBA" id="ARBA00012376"/>
    </source>
</evidence>
<evidence type="ECO:0000313" key="9">
    <source>
        <dbReference type="EMBL" id="KAK3259290.1"/>
    </source>
</evidence>
<feature type="transmembrane region" description="Helical" evidence="7">
    <location>
        <begin position="12"/>
        <end position="31"/>
    </location>
</feature>
<keyword evidence="7" id="KW-1133">Transmembrane helix</keyword>
<dbReference type="EC" id="1.3.1.89" evidence="2"/>
<protein>
    <recommendedName>
        <fullName evidence="2">tRNA-dihydrouridine(47) synthase [NAD(P)(+)]</fullName>
        <ecNumber evidence="2">1.3.1.89</ecNumber>
    </recommendedName>
</protein>
<sequence length="230" mass="25990">MSLPSPPPPGIATWIFVGDLVVTAVFLGYLLNRAVERNGRGFALGFGQKPNKIEQIVKATAPLLDCPLTVKIRMGYYNNKLNAHEIIPKLKSWGAAACTLHGRTREQRYTKLANWDYIGQCATACQESDLPLIGNGDIFSFPEWKTKVEASGVATSMIARGALIKPWIFTEIKERRDWDISGSERLELLKQYCSYGLEHWGTDTKGVETTRRFMLEWMSFLHRYIPHGLL</sequence>
<dbReference type="SUPFAM" id="SSF51395">
    <property type="entry name" value="FMN-linked oxidoreductases"/>
    <property type="match status" value="1"/>
</dbReference>
<dbReference type="PANTHER" id="PTHR45846">
    <property type="entry name" value="TRNA-DIHYDROURIDINE(47) SYNTHASE [NAD(P)(+)]-LIKE"/>
    <property type="match status" value="1"/>
</dbReference>
<dbReference type="Proteomes" id="UP001190700">
    <property type="component" value="Unassembled WGS sequence"/>
</dbReference>
<comment type="catalytic activity">
    <reaction evidence="4">
        <text>a 5,6-dihydrouridine in mRNA + NAD(+) = a uridine in mRNA + NADH + H(+)</text>
        <dbReference type="Rhea" id="RHEA:69851"/>
        <dbReference type="Rhea" id="RHEA-COMP:14658"/>
        <dbReference type="Rhea" id="RHEA-COMP:17789"/>
        <dbReference type="ChEBI" id="CHEBI:15378"/>
        <dbReference type="ChEBI" id="CHEBI:57540"/>
        <dbReference type="ChEBI" id="CHEBI:57945"/>
        <dbReference type="ChEBI" id="CHEBI:65315"/>
        <dbReference type="ChEBI" id="CHEBI:74443"/>
    </reaction>
    <physiologicalReaction direction="right-to-left" evidence="4">
        <dbReference type="Rhea" id="RHEA:69853"/>
    </physiologicalReaction>
</comment>
<organism evidence="9 10">
    <name type="scientific">Cymbomonas tetramitiformis</name>
    <dbReference type="NCBI Taxonomy" id="36881"/>
    <lineage>
        <taxon>Eukaryota</taxon>
        <taxon>Viridiplantae</taxon>
        <taxon>Chlorophyta</taxon>
        <taxon>Pyramimonadophyceae</taxon>
        <taxon>Pyramimonadales</taxon>
        <taxon>Pyramimonadaceae</taxon>
        <taxon>Cymbomonas</taxon>
    </lineage>
</organism>
<evidence type="ECO:0000256" key="5">
    <source>
        <dbReference type="ARBA" id="ARBA00049447"/>
    </source>
</evidence>
<comment type="catalytic activity">
    <reaction evidence="5">
        <text>a 5,6-dihydrouridine in mRNA + NADP(+) = a uridine in mRNA + NADPH + H(+)</text>
        <dbReference type="Rhea" id="RHEA:69855"/>
        <dbReference type="Rhea" id="RHEA-COMP:14658"/>
        <dbReference type="Rhea" id="RHEA-COMP:17789"/>
        <dbReference type="ChEBI" id="CHEBI:15378"/>
        <dbReference type="ChEBI" id="CHEBI:57783"/>
        <dbReference type="ChEBI" id="CHEBI:58349"/>
        <dbReference type="ChEBI" id="CHEBI:65315"/>
        <dbReference type="ChEBI" id="CHEBI:74443"/>
    </reaction>
    <physiologicalReaction direction="right-to-left" evidence="5">
        <dbReference type="Rhea" id="RHEA:69857"/>
    </physiologicalReaction>
</comment>
<evidence type="ECO:0000256" key="3">
    <source>
        <dbReference type="ARBA" id="ARBA00048266"/>
    </source>
</evidence>
<keyword evidence="7" id="KW-0812">Transmembrane</keyword>
<comment type="caution">
    <text evidence="9">The sequence shown here is derived from an EMBL/GenBank/DDBJ whole genome shotgun (WGS) entry which is preliminary data.</text>
</comment>
<dbReference type="EMBL" id="LGRX02018878">
    <property type="protein sequence ID" value="KAK3259290.1"/>
    <property type="molecule type" value="Genomic_DNA"/>
</dbReference>
<dbReference type="CDD" id="cd02801">
    <property type="entry name" value="DUS_like_FMN"/>
    <property type="match status" value="1"/>
</dbReference>
<comment type="catalytic activity">
    <reaction evidence="6">
        <text>5,6-dihydrouridine(47) in tRNA + NADP(+) = uridine(47) in tRNA + NADPH + H(+)</text>
        <dbReference type="Rhea" id="RHEA:53360"/>
        <dbReference type="Rhea" id="RHEA-COMP:13539"/>
        <dbReference type="Rhea" id="RHEA-COMP:13540"/>
        <dbReference type="ChEBI" id="CHEBI:15378"/>
        <dbReference type="ChEBI" id="CHEBI:57783"/>
        <dbReference type="ChEBI" id="CHEBI:58349"/>
        <dbReference type="ChEBI" id="CHEBI:65315"/>
        <dbReference type="ChEBI" id="CHEBI:74443"/>
        <dbReference type="EC" id="1.3.1.89"/>
    </reaction>
    <physiologicalReaction direction="right-to-left" evidence="6">
        <dbReference type="Rhea" id="RHEA:53362"/>
    </physiologicalReaction>
</comment>
<dbReference type="PANTHER" id="PTHR45846:SF1">
    <property type="entry name" value="TRNA-DIHYDROURIDINE(47) SYNTHASE [NAD(P)(+)]-LIKE"/>
    <property type="match status" value="1"/>
</dbReference>
<evidence type="ECO:0000256" key="6">
    <source>
        <dbReference type="ARBA" id="ARBA00049513"/>
    </source>
</evidence>
<dbReference type="GO" id="GO:0003723">
    <property type="term" value="F:RNA binding"/>
    <property type="evidence" value="ECO:0007669"/>
    <property type="project" value="TreeGrafter"/>
</dbReference>
<proteinExistence type="inferred from homology"/>
<dbReference type="AlphaFoldDB" id="A0AAE0FGY3"/>
<accession>A0AAE0FGY3</accession>
<evidence type="ECO:0000256" key="1">
    <source>
        <dbReference type="ARBA" id="ARBA00005451"/>
    </source>
</evidence>
<dbReference type="InterPro" id="IPR013785">
    <property type="entry name" value="Aldolase_TIM"/>
</dbReference>
<comment type="similarity">
    <text evidence="1">Belongs to the Dus family. Dus3 subfamily.</text>
</comment>
<keyword evidence="10" id="KW-1185">Reference proteome</keyword>
<comment type="catalytic activity">
    <reaction evidence="3">
        <text>5,6-dihydrouridine(47) in tRNA + NAD(+) = uridine(47) in tRNA + NADH + H(+)</text>
        <dbReference type="Rhea" id="RHEA:53364"/>
        <dbReference type="Rhea" id="RHEA-COMP:13539"/>
        <dbReference type="Rhea" id="RHEA-COMP:13540"/>
        <dbReference type="ChEBI" id="CHEBI:15378"/>
        <dbReference type="ChEBI" id="CHEBI:57540"/>
        <dbReference type="ChEBI" id="CHEBI:57945"/>
        <dbReference type="ChEBI" id="CHEBI:65315"/>
        <dbReference type="ChEBI" id="CHEBI:74443"/>
        <dbReference type="EC" id="1.3.1.89"/>
    </reaction>
    <physiologicalReaction direction="right-to-left" evidence="3">
        <dbReference type="Rhea" id="RHEA:53366"/>
    </physiologicalReaction>
</comment>
<evidence type="ECO:0000256" key="7">
    <source>
        <dbReference type="SAM" id="Phobius"/>
    </source>
</evidence>
<reference evidence="9 10" key="1">
    <citation type="journal article" date="2015" name="Genome Biol. Evol.">
        <title>Comparative Genomics of a Bacterivorous Green Alga Reveals Evolutionary Causalities and Consequences of Phago-Mixotrophic Mode of Nutrition.</title>
        <authorList>
            <person name="Burns J.A."/>
            <person name="Paasch A."/>
            <person name="Narechania A."/>
            <person name="Kim E."/>
        </authorList>
    </citation>
    <scope>NUCLEOTIDE SEQUENCE [LARGE SCALE GENOMIC DNA]</scope>
    <source>
        <strain evidence="9 10">PLY_AMNH</strain>
    </source>
</reference>
<evidence type="ECO:0000259" key="8">
    <source>
        <dbReference type="Pfam" id="PF01207"/>
    </source>
</evidence>
<gene>
    <name evidence="9" type="ORF">CYMTET_31705</name>
</gene>
<dbReference type="GO" id="GO:0102265">
    <property type="term" value="F:tRNA-dihydrouridine47 synthase activity"/>
    <property type="evidence" value="ECO:0007669"/>
    <property type="project" value="UniProtKB-EC"/>
</dbReference>
<dbReference type="InterPro" id="IPR035587">
    <property type="entry name" value="DUS-like_FMN-bd"/>
</dbReference>